<evidence type="ECO:0000256" key="6">
    <source>
        <dbReference type="PROSITE-ProRule" id="PRU00449"/>
    </source>
</evidence>
<gene>
    <name evidence="10" type="ORF">MUK42_17375</name>
</gene>
<dbReference type="InterPro" id="IPR002653">
    <property type="entry name" value="Znf_A20"/>
</dbReference>
<feature type="domain" description="A20-type" evidence="8">
    <location>
        <begin position="123"/>
        <end position="157"/>
    </location>
</feature>
<dbReference type="SMART" id="SM00259">
    <property type="entry name" value="ZnF_A20"/>
    <property type="match status" value="1"/>
</dbReference>
<keyword evidence="4" id="KW-0862">Zinc</keyword>
<dbReference type="SUPFAM" id="SSF57716">
    <property type="entry name" value="Glucocorticoid receptor-like (DNA-binding domain)"/>
    <property type="match status" value="1"/>
</dbReference>
<evidence type="ECO:0000256" key="1">
    <source>
        <dbReference type="ARBA" id="ARBA00003732"/>
    </source>
</evidence>
<dbReference type="Gene3D" id="4.10.1110.10">
    <property type="entry name" value="AN1-like Zinc finger"/>
    <property type="match status" value="1"/>
</dbReference>
<dbReference type="InterPro" id="IPR050652">
    <property type="entry name" value="AN1_A20_ZnFinger"/>
</dbReference>
<keyword evidence="2" id="KW-0479">Metal-binding</keyword>
<organism evidence="10 11">
    <name type="scientific">Musa troglodytarum</name>
    <name type="common">fe'i banana</name>
    <dbReference type="NCBI Taxonomy" id="320322"/>
    <lineage>
        <taxon>Eukaryota</taxon>
        <taxon>Viridiplantae</taxon>
        <taxon>Streptophyta</taxon>
        <taxon>Embryophyta</taxon>
        <taxon>Tracheophyta</taxon>
        <taxon>Spermatophyta</taxon>
        <taxon>Magnoliopsida</taxon>
        <taxon>Liliopsida</taxon>
        <taxon>Zingiberales</taxon>
        <taxon>Musaceae</taxon>
        <taxon>Musa</taxon>
    </lineage>
</organism>
<dbReference type="PROSITE" id="PS51036">
    <property type="entry name" value="ZF_A20"/>
    <property type="match status" value="1"/>
</dbReference>
<dbReference type="SUPFAM" id="SSF118310">
    <property type="entry name" value="AN1-like Zinc finger"/>
    <property type="match status" value="1"/>
</dbReference>
<dbReference type="AlphaFoldDB" id="A0A9E7KMD0"/>
<dbReference type="FunFam" id="4.10.1110.10:FF:000001">
    <property type="entry name" value="Zinc finger AN1-type containing 6"/>
    <property type="match status" value="1"/>
</dbReference>
<evidence type="ECO:0000313" key="10">
    <source>
        <dbReference type="EMBL" id="URE26543.1"/>
    </source>
</evidence>
<feature type="domain" description="AN1-type" evidence="9">
    <location>
        <begin position="205"/>
        <end position="251"/>
    </location>
</feature>
<keyword evidence="5" id="KW-0346">Stress response</keyword>
<dbReference type="Pfam" id="PF01754">
    <property type="entry name" value="zf-A20"/>
    <property type="match status" value="1"/>
</dbReference>
<evidence type="ECO:0000313" key="11">
    <source>
        <dbReference type="Proteomes" id="UP001055439"/>
    </source>
</evidence>
<keyword evidence="3 6" id="KW-0863">Zinc-finger</keyword>
<proteinExistence type="predicted"/>
<evidence type="ECO:0000256" key="5">
    <source>
        <dbReference type="ARBA" id="ARBA00023016"/>
    </source>
</evidence>
<dbReference type="GO" id="GO:0008270">
    <property type="term" value="F:zinc ion binding"/>
    <property type="evidence" value="ECO:0007669"/>
    <property type="project" value="UniProtKB-KW"/>
</dbReference>
<dbReference type="PANTHER" id="PTHR10634">
    <property type="entry name" value="AN1-TYPE ZINC FINGER PROTEIN"/>
    <property type="match status" value="1"/>
</dbReference>
<name>A0A9E7KMD0_9LILI</name>
<sequence length="270" mass="30269">MARKRKTEAMRLDEVDRTLYSTFCSAANSLSQLYTQAMNQQKISFQAGERHAMEKLYQWIVRKHEEGSRVSVSDIVTHIQQVEEEETAVGLEHQQQLGFRSSYTDMEQEGQKRETGKTDLQSSNIPVLCANNCGFFGSPATNNLCSKCYKDYFLSKSKTSMETLVIPPALESKRVDEKPSGDDGIAKSMNSSEEGATSEAAPLPKKNPNRCSFCNKRVGLMGFKCRCGEVFCSIHRYSDKHNCAYDYRAAAQDAIAKANPVVKTDKVEKI</sequence>
<evidence type="ECO:0000259" key="8">
    <source>
        <dbReference type="PROSITE" id="PS51036"/>
    </source>
</evidence>
<dbReference type="EMBL" id="CP097510">
    <property type="protein sequence ID" value="URE26543.1"/>
    <property type="molecule type" value="Genomic_DNA"/>
</dbReference>
<dbReference type="PROSITE" id="PS51039">
    <property type="entry name" value="ZF_AN1"/>
    <property type="match status" value="1"/>
</dbReference>
<dbReference type="OrthoDB" id="428577at2759"/>
<dbReference type="Gene3D" id="1.20.5.4770">
    <property type="match status" value="1"/>
</dbReference>
<reference evidence="10" key="1">
    <citation type="submission" date="2022-05" db="EMBL/GenBank/DDBJ databases">
        <title>The Musa troglodytarum L. genome provides insights into the mechanism of non-climacteric behaviour and enrichment of carotenoids.</title>
        <authorList>
            <person name="Wang J."/>
        </authorList>
    </citation>
    <scope>NUCLEOTIDE SEQUENCE</scope>
    <source>
        <tissue evidence="10">Leaf</tissue>
    </source>
</reference>
<protein>
    <submittedName>
        <fullName evidence="10">Zinc finger A20 and AN1 domain-containing stress-associated protein</fullName>
    </submittedName>
</protein>
<dbReference type="InterPro" id="IPR035896">
    <property type="entry name" value="AN1-like_Znf"/>
</dbReference>
<feature type="compositionally biased region" description="Basic and acidic residues" evidence="7">
    <location>
        <begin position="171"/>
        <end position="185"/>
    </location>
</feature>
<comment type="function">
    <text evidence="1">May be involved in environmental stress response.</text>
</comment>
<evidence type="ECO:0000256" key="2">
    <source>
        <dbReference type="ARBA" id="ARBA00022723"/>
    </source>
</evidence>
<evidence type="ECO:0000259" key="9">
    <source>
        <dbReference type="PROSITE" id="PS51039"/>
    </source>
</evidence>
<dbReference type="SMART" id="SM00154">
    <property type="entry name" value="ZnF_AN1"/>
    <property type="match status" value="1"/>
</dbReference>
<dbReference type="PANTHER" id="PTHR10634:SF149">
    <property type="entry name" value="AN1-TYPE DOMAIN-CONTAINING PROTEIN-RELATED"/>
    <property type="match status" value="1"/>
</dbReference>
<accession>A0A9E7KMD0</accession>
<evidence type="ECO:0000256" key="4">
    <source>
        <dbReference type="ARBA" id="ARBA00022833"/>
    </source>
</evidence>
<dbReference type="InterPro" id="IPR000058">
    <property type="entry name" value="Znf_AN1"/>
</dbReference>
<dbReference type="GO" id="GO:0003677">
    <property type="term" value="F:DNA binding"/>
    <property type="evidence" value="ECO:0007669"/>
    <property type="project" value="InterPro"/>
</dbReference>
<dbReference type="Pfam" id="PF01428">
    <property type="entry name" value="zf-AN1"/>
    <property type="match status" value="1"/>
</dbReference>
<evidence type="ECO:0000256" key="7">
    <source>
        <dbReference type="SAM" id="MobiDB-lite"/>
    </source>
</evidence>
<keyword evidence="11" id="KW-1185">Reference proteome</keyword>
<evidence type="ECO:0000256" key="3">
    <source>
        <dbReference type="ARBA" id="ARBA00022771"/>
    </source>
</evidence>
<dbReference type="Proteomes" id="UP001055439">
    <property type="component" value="Chromosome 8"/>
</dbReference>
<feature type="region of interest" description="Disordered" evidence="7">
    <location>
        <begin position="171"/>
        <end position="202"/>
    </location>
</feature>